<dbReference type="Pfam" id="PF04573">
    <property type="entry name" value="SPC22"/>
    <property type="match status" value="1"/>
</dbReference>
<accession>G5AB53</accession>
<dbReference type="OMA" id="AGCLMAY"/>
<feature type="transmembrane region" description="Helical" evidence="10">
    <location>
        <begin position="177"/>
        <end position="202"/>
    </location>
</feature>
<evidence type="ECO:0000256" key="8">
    <source>
        <dbReference type="ARBA" id="ARBA00029556"/>
    </source>
</evidence>
<keyword evidence="4" id="KW-0256">Endoplasmic reticulum</keyword>
<dbReference type="STRING" id="1094619.G5AB53"/>
<gene>
    <name evidence="11" type="ORF">PHYSODRAFT_444736</name>
</gene>
<feature type="transmembrane region" description="Helical" evidence="10">
    <location>
        <begin position="282"/>
        <end position="304"/>
    </location>
</feature>
<dbReference type="GO" id="GO:0006465">
    <property type="term" value="P:signal peptide processing"/>
    <property type="evidence" value="ECO:0007669"/>
    <property type="project" value="InterPro"/>
</dbReference>
<keyword evidence="3 10" id="KW-0812">Transmembrane</keyword>
<evidence type="ECO:0000313" key="11">
    <source>
        <dbReference type="EMBL" id="EGZ07198.1"/>
    </source>
</evidence>
<sequence length="453" mass="49761">PAPPSADATAPVPSSSTSATTATTTQEQVQASNAPYIAHATPAATMKMASTLPPIAVSQPLGNIGQIQSHLPGGSNIPVNPNAPQGIYQSGPNTNSNLPYVTVMAMAPGGVSGDAEADNMRFAFLQKCRWMAGCLMAYYAATFLFLQPFILGTLGLMTAFIGYYGSRPPVDSQRLKWLRWYIWCNYAMLVFNMWLLVMTLVFSGSTYSYGNNSTAGSDGDSIDDSEYGESTYYYSSSVGLFVGLLVAANTIMHLRCLRTAQLLLPEYPPRGSMYSVWTRANAVFFTSLMALAIMCTLTAISTFLHEPAPVVRRLELTKIHSLRNYRDKADRATLSFDLDADLSSVFNWNVKQLFVYVMAEFESASNSRNQVVIWDKIVQTKEAASLLQFEDEGVKYFLADQHDELRGANVTLSLEWDIMPVCGRLFVHSSDNKANFLLPEKYQGKAPKGGGRF</sequence>
<feature type="transmembrane region" description="Helical" evidence="10">
    <location>
        <begin position="136"/>
        <end position="165"/>
    </location>
</feature>
<evidence type="ECO:0000256" key="2">
    <source>
        <dbReference type="ARBA" id="ARBA00009289"/>
    </source>
</evidence>
<evidence type="ECO:0000256" key="6">
    <source>
        <dbReference type="ARBA" id="ARBA00022989"/>
    </source>
</evidence>
<evidence type="ECO:0000256" key="4">
    <source>
        <dbReference type="ARBA" id="ARBA00022824"/>
    </source>
</evidence>
<dbReference type="AlphaFoldDB" id="G5AB53"/>
<comment type="similarity">
    <text evidence="2">Belongs to the SPCS3 family.</text>
</comment>
<evidence type="ECO:0000256" key="1">
    <source>
        <dbReference type="ARBA" id="ARBA00004648"/>
    </source>
</evidence>
<evidence type="ECO:0000313" key="12">
    <source>
        <dbReference type="Proteomes" id="UP000002640"/>
    </source>
</evidence>
<feature type="region of interest" description="Disordered" evidence="9">
    <location>
        <begin position="1"/>
        <end position="34"/>
    </location>
</feature>
<evidence type="ECO:0000256" key="7">
    <source>
        <dbReference type="ARBA" id="ARBA00023136"/>
    </source>
</evidence>
<keyword evidence="5" id="KW-0735">Signal-anchor</keyword>
<dbReference type="InterPro" id="IPR007653">
    <property type="entry name" value="SPC3"/>
</dbReference>
<dbReference type="RefSeq" id="XP_009536764.1">
    <property type="nucleotide sequence ID" value="XM_009538469.1"/>
</dbReference>
<feature type="non-terminal residue" evidence="11">
    <location>
        <position position="453"/>
    </location>
</feature>
<feature type="non-terminal residue" evidence="11">
    <location>
        <position position="1"/>
    </location>
</feature>
<proteinExistence type="inferred from homology"/>
<dbReference type="GeneID" id="20652754"/>
<reference evidence="11 12" key="1">
    <citation type="journal article" date="2006" name="Science">
        <title>Phytophthora genome sequences uncover evolutionary origins and mechanisms of pathogenesis.</title>
        <authorList>
            <person name="Tyler B.M."/>
            <person name="Tripathy S."/>
            <person name="Zhang X."/>
            <person name="Dehal P."/>
            <person name="Jiang R.H."/>
            <person name="Aerts A."/>
            <person name="Arredondo F.D."/>
            <person name="Baxter L."/>
            <person name="Bensasson D."/>
            <person name="Beynon J.L."/>
            <person name="Chapman J."/>
            <person name="Damasceno C.M."/>
            <person name="Dorrance A.E."/>
            <person name="Dou D."/>
            <person name="Dickerman A.W."/>
            <person name="Dubchak I.L."/>
            <person name="Garbelotto M."/>
            <person name="Gijzen M."/>
            <person name="Gordon S.G."/>
            <person name="Govers F."/>
            <person name="Grunwald N.J."/>
            <person name="Huang W."/>
            <person name="Ivors K.L."/>
            <person name="Jones R.W."/>
            <person name="Kamoun S."/>
            <person name="Krampis K."/>
            <person name="Lamour K.H."/>
            <person name="Lee M.K."/>
            <person name="McDonald W.H."/>
            <person name="Medina M."/>
            <person name="Meijer H.J."/>
            <person name="Nordberg E.K."/>
            <person name="Maclean D.J."/>
            <person name="Ospina-Giraldo M.D."/>
            <person name="Morris P.F."/>
            <person name="Phuntumart V."/>
            <person name="Putnam N.H."/>
            <person name="Rash S."/>
            <person name="Rose J.K."/>
            <person name="Sakihama Y."/>
            <person name="Salamov A.A."/>
            <person name="Savidor A."/>
            <person name="Scheuring C.F."/>
            <person name="Smith B.M."/>
            <person name="Sobral B.W."/>
            <person name="Terry A."/>
            <person name="Torto-Alalibo T.A."/>
            <person name="Win J."/>
            <person name="Xu Z."/>
            <person name="Zhang H."/>
            <person name="Grigoriev I.V."/>
            <person name="Rokhsar D.S."/>
            <person name="Boore J.L."/>
        </authorList>
    </citation>
    <scope>NUCLEOTIDE SEQUENCE [LARGE SCALE GENOMIC DNA]</scope>
    <source>
        <strain evidence="11 12">P6497</strain>
    </source>
</reference>
<dbReference type="PANTHER" id="PTHR12804:SF0">
    <property type="entry name" value="SIGNAL PEPTIDASE COMPLEX SUBUNIT 3"/>
    <property type="match status" value="1"/>
</dbReference>
<evidence type="ECO:0000256" key="9">
    <source>
        <dbReference type="SAM" id="MobiDB-lite"/>
    </source>
</evidence>
<dbReference type="Proteomes" id="UP000002640">
    <property type="component" value="Unassembled WGS sequence"/>
</dbReference>
<dbReference type="EMBL" id="JH159162">
    <property type="protein sequence ID" value="EGZ07198.1"/>
    <property type="molecule type" value="Genomic_DNA"/>
</dbReference>
<comment type="subcellular location">
    <subcellularLocation>
        <location evidence="1">Endoplasmic reticulum membrane</location>
        <topology evidence="1">Single-pass type II membrane protein</topology>
    </subcellularLocation>
</comment>
<dbReference type="GO" id="GO:0005787">
    <property type="term" value="C:signal peptidase complex"/>
    <property type="evidence" value="ECO:0007669"/>
    <property type="project" value="InterPro"/>
</dbReference>
<dbReference type="PANTHER" id="PTHR12804">
    <property type="entry name" value="MICROSOMAL SIGNAL PEPTIDASE 23 KD SUBUNIT SPC22/23"/>
    <property type="match status" value="1"/>
</dbReference>
<name>G5AB53_PHYSP</name>
<evidence type="ECO:0000256" key="3">
    <source>
        <dbReference type="ARBA" id="ARBA00022692"/>
    </source>
</evidence>
<evidence type="ECO:0000256" key="5">
    <source>
        <dbReference type="ARBA" id="ARBA00022968"/>
    </source>
</evidence>
<dbReference type="GO" id="GO:0045047">
    <property type="term" value="P:protein targeting to ER"/>
    <property type="evidence" value="ECO:0007669"/>
    <property type="project" value="TreeGrafter"/>
</dbReference>
<keyword evidence="12" id="KW-1185">Reference proteome</keyword>
<protein>
    <recommendedName>
        <fullName evidence="8">Signal peptidase complex subunit 3</fullName>
    </recommendedName>
</protein>
<feature type="transmembrane region" description="Helical" evidence="10">
    <location>
        <begin position="232"/>
        <end position="252"/>
    </location>
</feature>
<keyword evidence="7 10" id="KW-0472">Membrane</keyword>
<dbReference type="KEGG" id="psoj:PHYSODRAFT_444736"/>
<organism evidence="11 12">
    <name type="scientific">Phytophthora sojae (strain P6497)</name>
    <name type="common">Soybean stem and root rot agent</name>
    <name type="synonym">Phytophthora megasperma f. sp. glycines</name>
    <dbReference type="NCBI Taxonomy" id="1094619"/>
    <lineage>
        <taxon>Eukaryota</taxon>
        <taxon>Sar</taxon>
        <taxon>Stramenopiles</taxon>
        <taxon>Oomycota</taxon>
        <taxon>Peronosporomycetes</taxon>
        <taxon>Peronosporales</taxon>
        <taxon>Peronosporaceae</taxon>
        <taxon>Phytophthora</taxon>
    </lineage>
</organism>
<evidence type="ECO:0000256" key="10">
    <source>
        <dbReference type="SAM" id="Phobius"/>
    </source>
</evidence>
<feature type="compositionally biased region" description="Low complexity" evidence="9">
    <location>
        <begin position="1"/>
        <end position="25"/>
    </location>
</feature>
<dbReference type="InParanoid" id="G5AB53"/>
<keyword evidence="6 10" id="KW-1133">Transmembrane helix</keyword>